<gene>
    <name evidence="1" type="ORF">METZ01_LOCUS478170</name>
</gene>
<sequence length="65" mass="7054">KGTPKSAIDHWASVFKTAAANPGLLKLMKAKGTGIQWVGPADYQAWIDKSYSEFKTIAAKMGWGK</sequence>
<organism evidence="1">
    <name type="scientific">marine metagenome</name>
    <dbReference type="NCBI Taxonomy" id="408172"/>
    <lineage>
        <taxon>unclassified sequences</taxon>
        <taxon>metagenomes</taxon>
        <taxon>ecological metagenomes</taxon>
    </lineage>
</organism>
<evidence type="ECO:0008006" key="2">
    <source>
        <dbReference type="Google" id="ProtNLM"/>
    </source>
</evidence>
<evidence type="ECO:0000313" key="1">
    <source>
        <dbReference type="EMBL" id="SVE25316.1"/>
    </source>
</evidence>
<proteinExistence type="predicted"/>
<dbReference type="EMBL" id="UINC01204543">
    <property type="protein sequence ID" value="SVE25316.1"/>
    <property type="molecule type" value="Genomic_DNA"/>
</dbReference>
<name>A0A383BYK8_9ZZZZ</name>
<feature type="non-terminal residue" evidence="1">
    <location>
        <position position="1"/>
    </location>
</feature>
<accession>A0A383BYK8</accession>
<protein>
    <recommendedName>
        <fullName evidence="2">Tripartite tricarboxylate transporter substrate binding protein</fullName>
    </recommendedName>
</protein>
<reference evidence="1" key="1">
    <citation type="submission" date="2018-05" db="EMBL/GenBank/DDBJ databases">
        <authorList>
            <person name="Lanie J.A."/>
            <person name="Ng W.-L."/>
            <person name="Kazmierczak K.M."/>
            <person name="Andrzejewski T.M."/>
            <person name="Davidsen T.M."/>
            <person name="Wayne K.J."/>
            <person name="Tettelin H."/>
            <person name="Glass J.I."/>
            <person name="Rusch D."/>
            <person name="Podicherti R."/>
            <person name="Tsui H.-C.T."/>
            <person name="Winkler M.E."/>
        </authorList>
    </citation>
    <scope>NUCLEOTIDE SEQUENCE</scope>
</reference>
<dbReference type="AlphaFoldDB" id="A0A383BYK8"/>